<organism evidence="1 2">
    <name type="scientific">Bacteroides clarus YIT 12056</name>
    <dbReference type="NCBI Taxonomy" id="762984"/>
    <lineage>
        <taxon>Bacteria</taxon>
        <taxon>Pseudomonadati</taxon>
        <taxon>Bacteroidota</taxon>
        <taxon>Bacteroidia</taxon>
        <taxon>Bacteroidales</taxon>
        <taxon>Bacteroidaceae</taxon>
        <taxon>Bacteroides</taxon>
    </lineage>
</organism>
<gene>
    <name evidence="1" type="ORF">HMPREF9445_02909</name>
</gene>
<dbReference type="Proteomes" id="UP000010321">
    <property type="component" value="Unassembled WGS sequence"/>
</dbReference>
<accession>A0ABP2KMF1</accession>
<protein>
    <submittedName>
        <fullName evidence="1">Uncharacterized protein</fullName>
    </submittedName>
</protein>
<reference evidence="1 2" key="1">
    <citation type="submission" date="2011-02" db="EMBL/GenBank/DDBJ databases">
        <authorList>
            <person name="Weinstock G."/>
            <person name="Sodergren E."/>
            <person name="Clifton S."/>
            <person name="Fulton L."/>
            <person name="Fulton B."/>
            <person name="Courtney L."/>
            <person name="Fronick C."/>
            <person name="Harrison M."/>
            <person name="Strong C."/>
            <person name="Farmer C."/>
            <person name="Delahaunty K."/>
            <person name="Markovic C."/>
            <person name="Hall O."/>
            <person name="Minx P."/>
            <person name="Tomlinson C."/>
            <person name="Mitreva M."/>
            <person name="Hou S."/>
            <person name="Chen J."/>
            <person name="Wollam A."/>
            <person name="Pepin K.H."/>
            <person name="Johnson M."/>
            <person name="Bhonagiri V."/>
            <person name="Zhang X."/>
            <person name="Suruliraj S."/>
            <person name="Warren W."/>
            <person name="Chinwalla A."/>
            <person name="Mardis E.R."/>
            <person name="Wilson R.K."/>
        </authorList>
    </citation>
    <scope>NUCLEOTIDE SEQUENCE [LARGE SCALE GENOMIC DNA]</scope>
    <source>
        <strain evidence="1 2">YIT 12056</strain>
    </source>
</reference>
<sequence>MQTVFSYETHRLSYPDRLCVHLGQTARFARTDPVFSYDDNPV</sequence>
<dbReference type="EMBL" id="AFBM01000031">
    <property type="protein sequence ID" value="EGF49539.1"/>
    <property type="molecule type" value="Genomic_DNA"/>
</dbReference>
<proteinExistence type="predicted"/>
<evidence type="ECO:0000313" key="1">
    <source>
        <dbReference type="EMBL" id="EGF49539.1"/>
    </source>
</evidence>
<keyword evidence="2" id="KW-1185">Reference proteome</keyword>
<name>A0ABP2KMF1_9BACE</name>
<evidence type="ECO:0000313" key="2">
    <source>
        <dbReference type="Proteomes" id="UP000010321"/>
    </source>
</evidence>
<comment type="caution">
    <text evidence="1">The sequence shown here is derived from an EMBL/GenBank/DDBJ whole genome shotgun (WGS) entry which is preliminary data.</text>
</comment>